<keyword evidence="4" id="KW-0256">Endoplasmic reticulum</keyword>
<proteinExistence type="inferred from homology"/>
<gene>
    <name evidence="8" type="ORF">TBIB3V08_LOCUS1125</name>
</gene>
<reference evidence="8" key="1">
    <citation type="submission" date="2020-11" db="EMBL/GenBank/DDBJ databases">
        <authorList>
            <person name="Tran Van P."/>
        </authorList>
    </citation>
    <scope>NUCLEOTIDE SEQUENCE</scope>
</reference>
<feature type="region of interest" description="Disordered" evidence="6">
    <location>
        <begin position="2044"/>
        <end position="2086"/>
    </location>
</feature>
<feature type="region of interest" description="Disordered" evidence="6">
    <location>
        <begin position="1983"/>
        <end position="2009"/>
    </location>
</feature>
<comment type="subcellular location">
    <subcellularLocation>
        <location evidence="1">Endoplasmic reticulum</location>
    </subcellularLocation>
</comment>
<dbReference type="CDD" id="cd09233">
    <property type="entry name" value="ACE1-Sec16-like"/>
    <property type="match status" value="1"/>
</dbReference>
<feature type="region of interest" description="Disordered" evidence="6">
    <location>
        <begin position="1798"/>
        <end position="1841"/>
    </location>
</feature>
<evidence type="ECO:0000256" key="5">
    <source>
        <dbReference type="ARBA" id="ARBA00022892"/>
    </source>
</evidence>
<sequence>MKQDTHRHPPLKANPSSETVFHNNSSFAVDAEQYKLEDKNPLERSSIQHYQEHRPQDSSGHWYPRHWTHDQGISDQEYQIRGHSTQGTSVMHRPISHPQEIGPHQYTPQDQGPQETSVQQHSSNHQELEVRPQQYMPQGQGPLETSVQQHSSNHQELEVRPQQYMPQGQGPLETSAQQHPLSHPCQELEMRHEELTPKGQGSQETGGHHFPSSDQDPNIRSRQRQGLQEASDMGAIFLQSDLGEPQFETRVNRQEAMSHSRGTKMGYVENEEIVPPEKANVVVVSQSHSPEDINTLTDEGNTNTTTHLGEVSTPQGVCLGLTPAADVNPIVPSPSSDVKQGPPPPGDVRQGTSPTGETTNPYKLGLSSHKHTNRFFHSPAQFLDPGVNLETVPDNKEHPDCVEHSAVERRNTSPLVRHTEPVGQDATVPLLHWPQQTPSYSASPENMEVAPRCGPDRNQYLETGQLTEEEPPSFQRLVAGGAEDTKRDEVLPPPGLRRMVPGESSSPESSANVFQPIEPRVVTGVDTQPAPSPVQVPRIKSECPSPVPETTKALPQPPSERSETIGSDNVDLFQPTSAAIADNHRENIGRREEPEERDVVVPTRRRGDYYNPREHEGDDSPGRENRGQYEVVGDLRGSPQSSGRYRDDPRRDVRRSTRSKRSYNRVDDEDEDTEEYYSDRDRVGRRDKPAYRDDYDHRYKGRAERNREKPQHRGHDKLSPRDRQERVPARDRDRRRDPRQDYYSREYEDNPYYREQRSRPSSRSRPEYDDYRVRDYHAYSGYNYYGRQIQGYPYSAYYGYDLKYLEDLRRTNPVLYAEYYAKYLSPQAVAQGSYTEDRGSVHSGRSSANEERYLKMAHYQANDYYRSSPLLADCDVRRGLDHTNSSGAGEPGSSTPQQLTPAKFSTAHVKGVMTARGQLLRVMPHYPLDGQSATVEIHDMQALPGLEDTRQELRDFPGPLVRASSSKNYLINFCTRKIKSAEKDPGLFDRGSVILLWRLLVVLLKQNGVSTDRDLHLEFKLQPVSVSIVGQDIAELLLSERSESKTSSHGSHDAEETITNTATGPIKSEEELTGHFRELLLYGNTKEALEWAMSQGLWGHALFLASKMDARTHANVMMRFANGLTMNDPLQTLYQLMSGRQPAAVTWNLLNDTTFLISDIGNWLNDTIVLNSDIENWLNDITVLNSDSGNWLNDTTVLNSDSGNWLNDTTVLNSDSGNWLNDTTVLNSDSGNWLNDTTVLNSDSGNWLNDTTVLNSDSGNWLNDTTWELAQRYNISQLRHGNWLNDTTFLNYDSGNWLNDTTFLNYDSGNWLNDTTFLNSDSGNWFNDTFLNSDNEKWGDWRPHLAMILSNCSQRPDLLRRAVIILGDTLGARGCLHAAHFCYLMAQHEFGTYAHKSSKIVLIGSSHLKPFNEFATNEAIQMTEIYLYASRLGDENFNLPQFQPYKLLYAQRLSEHGFTSEAAHYSEELAGTILKHPGQYPATFLRQVYDLGDRLRYHDPLYSSAENQRDPQWFTALEAVITDYQAGVLRSDNPDHGSTSNLSYSPATTHEPPPPQETSQYTETPYTDWQTQGNNDFYNRQQHHNNTEVAWYGQESQFTPEQSQFTPEQSQFTPEQSQFTPEQSQFTPEQSQFTPEQLQFTPEQSQFTPDQSQFTPEQSSQYSWRQDPQTSTPLTDWSQSGLSHQSDSVSTHRPNTRKQHQALLPMFLPPSWSYRDNQASHITNLQLVCYSSSRHDSAGVPRHLKTSFIGGTKPLVFGGTYPIDMPLGRRPLQTFDIDVPCDRSTAVGLHKRQSENVLCSSQTPADDIEEHKPVSLSTSAPSQAKPKKESQRSKPSTAASNGWFGGLWNKIALRPKNQMKLPDDKNPSIVWDSDNKRWTNLDNDQEEEAGAPPPPPKMSELPRPTVAMAPVRGVEPQVDSSVLPSSNNIYKMNKTRSLRASYVDVLGGSKAANPLVSAPDLFPTMVAPRSNINLFVPAPVERSDEASSDFLTPASGGGESQDSASDPSQNVTYVCCSPFPLALQNNLSRWSSASSLSREVESYTSRASRHRQQGTAFPEPQPFMFDPSSFNQTTSSWAPSNQPHLT</sequence>
<feature type="compositionally biased region" description="Polar residues" evidence="6">
    <location>
        <begin position="1557"/>
        <end position="1580"/>
    </location>
</feature>
<dbReference type="GO" id="GO:0070973">
    <property type="term" value="P:protein localization to endoplasmic reticulum exit site"/>
    <property type="evidence" value="ECO:0007669"/>
    <property type="project" value="TreeGrafter"/>
</dbReference>
<feature type="compositionally biased region" description="Basic and acidic residues" evidence="6">
    <location>
        <begin position="677"/>
        <end position="769"/>
    </location>
</feature>
<feature type="compositionally biased region" description="Polar residues" evidence="6">
    <location>
        <begin position="350"/>
        <end position="361"/>
    </location>
</feature>
<feature type="region of interest" description="Disordered" evidence="6">
    <location>
        <begin position="1"/>
        <end position="70"/>
    </location>
</feature>
<feature type="region of interest" description="Disordered" evidence="6">
    <location>
        <begin position="85"/>
        <end position="231"/>
    </location>
</feature>
<feature type="compositionally biased region" description="Basic and acidic residues" evidence="6">
    <location>
        <begin position="582"/>
        <end position="627"/>
    </location>
</feature>
<dbReference type="PANTHER" id="PTHR13402:SF6">
    <property type="entry name" value="SECRETORY 16, ISOFORM I"/>
    <property type="match status" value="1"/>
</dbReference>
<feature type="compositionally biased region" description="Polar residues" evidence="6">
    <location>
        <begin position="882"/>
        <end position="900"/>
    </location>
</feature>
<evidence type="ECO:0000256" key="4">
    <source>
        <dbReference type="ARBA" id="ARBA00022824"/>
    </source>
</evidence>
<feature type="compositionally biased region" description="Basic and acidic residues" evidence="6">
    <location>
        <begin position="644"/>
        <end position="655"/>
    </location>
</feature>
<feature type="compositionally biased region" description="Polar residues" evidence="6">
    <location>
        <begin position="2068"/>
        <end position="2086"/>
    </location>
</feature>
<feature type="compositionally biased region" description="Polar residues" evidence="6">
    <location>
        <begin position="212"/>
        <end position="228"/>
    </location>
</feature>
<evidence type="ECO:0000256" key="1">
    <source>
        <dbReference type="ARBA" id="ARBA00004240"/>
    </source>
</evidence>
<dbReference type="GO" id="GO:0016192">
    <property type="term" value="P:vesicle-mediated transport"/>
    <property type="evidence" value="ECO:0007669"/>
    <property type="project" value="UniProtKB-KW"/>
</dbReference>
<organism evidence="8">
    <name type="scientific">Timema bartmani</name>
    <dbReference type="NCBI Taxonomy" id="61472"/>
    <lineage>
        <taxon>Eukaryota</taxon>
        <taxon>Metazoa</taxon>
        <taxon>Ecdysozoa</taxon>
        <taxon>Arthropoda</taxon>
        <taxon>Hexapoda</taxon>
        <taxon>Insecta</taxon>
        <taxon>Pterygota</taxon>
        <taxon>Neoptera</taxon>
        <taxon>Polyneoptera</taxon>
        <taxon>Phasmatodea</taxon>
        <taxon>Timematodea</taxon>
        <taxon>Timematoidea</taxon>
        <taxon>Timematidae</taxon>
        <taxon>Timema</taxon>
    </lineage>
</organism>
<feature type="compositionally biased region" description="Polar residues" evidence="6">
    <location>
        <begin position="503"/>
        <end position="513"/>
    </location>
</feature>
<feature type="region of interest" description="Disordered" evidence="6">
    <location>
        <begin position="1529"/>
        <end position="1580"/>
    </location>
</feature>
<keyword evidence="5" id="KW-0931">ER-Golgi transport</keyword>
<dbReference type="EMBL" id="OD564479">
    <property type="protein sequence ID" value="CAD7438537.1"/>
    <property type="molecule type" value="Genomic_DNA"/>
</dbReference>
<feature type="compositionally biased region" description="Polar residues" evidence="6">
    <location>
        <begin position="1536"/>
        <end position="1548"/>
    </location>
</feature>
<dbReference type="Pfam" id="PF12931">
    <property type="entry name" value="TPR_Sec16"/>
    <property type="match status" value="2"/>
</dbReference>
<dbReference type="GO" id="GO:0070971">
    <property type="term" value="C:endoplasmic reticulum exit site"/>
    <property type="evidence" value="ECO:0007669"/>
    <property type="project" value="TreeGrafter"/>
</dbReference>
<dbReference type="GO" id="GO:0012507">
    <property type="term" value="C:ER to Golgi transport vesicle membrane"/>
    <property type="evidence" value="ECO:0007669"/>
    <property type="project" value="TreeGrafter"/>
</dbReference>
<feature type="domain" description="Sec16 Sec23-binding" evidence="7">
    <location>
        <begin position="1077"/>
        <end position="1146"/>
    </location>
</feature>
<feature type="compositionally biased region" description="Polar residues" evidence="6">
    <location>
        <begin position="1596"/>
        <end position="1693"/>
    </location>
</feature>
<evidence type="ECO:0000259" key="7">
    <source>
        <dbReference type="Pfam" id="PF12931"/>
    </source>
</evidence>
<name>A0A7R9ENI9_9NEOP</name>
<feature type="compositionally biased region" description="Basic and acidic residues" evidence="6">
    <location>
        <begin position="32"/>
        <end position="42"/>
    </location>
</feature>
<feature type="compositionally biased region" description="Acidic residues" evidence="6">
    <location>
        <begin position="667"/>
        <end position="676"/>
    </location>
</feature>
<evidence type="ECO:0000256" key="6">
    <source>
        <dbReference type="SAM" id="MobiDB-lite"/>
    </source>
</evidence>
<feature type="region of interest" description="Disordered" evidence="6">
    <location>
        <begin position="1044"/>
        <end position="1067"/>
    </location>
</feature>
<evidence type="ECO:0000256" key="3">
    <source>
        <dbReference type="ARBA" id="ARBA00022448"/>
    </source>
</evidence>
<feature type="compositionally biased region" description="Basic and acidic residues" evidence="6">
    <location>
        <begin position="186"/>
        <end position="196"/>
    </location>
</feature>
<evidence type="ECO:0000256" key="2">
    <source>
        <dbReference type="ARBA" id="ARBA00005927"/>
    </source>
</evidence>
<feature type="region of interest" description="Disordered" evidence="6">
    <location>
        <begin position="1884"/>
        <end position="1903"/>
    </location>
</feature>
<feature type="compositionally biased region" description="Polar residues" evidence="6">
    <location>
        <begin position="143"/>
        <end position="152"/>
    </location>
</feature>
<accession>A0A7R9ENI9</accession>
<dbReference type="GO" id="GO:0007030">
    <property type="term" value="P:Golgi organization"/>
    <property type="evidence" value="ECO:0007669"/>
    <property type="project" value="TreeGrafter"/>
</dbReference>
<dbReference type="InterPro" id="IPR024298">
    <property type="entry name" value="Sec16_Sec23-bd"/>
</dbReference>
<feature type="domain" description="Sec16 Sec23-binding" evidence="7">
    <location>
        <begin position="1334"/>
        <end position="1498"/>
    </location>
</feature>
<feature type="region of interest" description="Disordered" evidence="6">
    <location>
        <begin position="479"/>
        <end position="769"/>
    </location>
</feature>
<keyword evidence="3" id="KW-0813">Transport</keyword>
<feature type="region of interest" description="Disordered" evidence="6">
    <location>
        <begin position="1596"/>
        <end position="1696"/>
    </location>
</feature>
<evidence type="ECO:0000313" key="8">
    <source>
        <dbReference type="EMBL" id="CAD7438537.1"/>
    </source>
</evidence>
<comment type="similarity">
    <text evidence="2">Belongs to the SEC16 family.</text>
</comment>
<protein>
    <recommendedName>
        <fullName evidence="7">Sec16 Sec23-binding domain-containing protein</fullName>
    </recommendedName>
</protein>
<feature type="compositionally biased region" description="Polar residues" evidence="6">
    <location>
        <begin position="2000"/>
        <end position="2009"/>
    </location>
</feature>
<feature type="compositionally biased region" description="Polar residues" evidence="6">
    <location>
        <begin position="14"/>
        <end position="27"/>
    </location>
</feature>
<dbReference type="Gene3D" id="1.25.40.1030">
    <property type="match status" value="2"/>
</dbReference>
<dbReference type="PANTHER" id="PTHR13402">
    <property type="entry name" value="RGPR-RELATED"/>
    <property type="match status" value="1"/>
</dbReference>
<feature type="compositionally biased region" description="Basic and acidic residues" evidence="6">
    <location>
        <begin position="1044"/>
        <end position="1055"/>
    </location>
</feature>
<feature type="region of interest" description="Disordered" evidence="6">
    <location>
        <begin position="881"/>
        <end position="900"/>
    </location>
</feature>
<feature type="region of interest" description="Disordered" evidence="6">
    <location>
        <begin position="306"/>
        <end position="362"/>
    </location>
</feature>
<feature type="compositionally biased region" description="Polar residues" evidence="6">
    <location>
        <begin position="106"/>
        <end position="123"/>
    </location>
</feature>